<keyword evidence="3" id="KW-1185">Reference proteome</keyword>
<name>A0ABT2ZSY7_9RHOB</name>
<evidence type="ECO:0000313" key="2">
    <source>
        <dbReference type="EMBL" id="MCV2874139.1"/>
    </source>
</evidence>
<dbReference type="NCBIfam" id="TIGR04025">
    <property type="entry name" value="PPOX_FMN_DR2398"/>
    <property type="match status" value="1"/>
</dbReference>
<dbReference type="InterPro" id="IPR012349">
    <property type="entry name" value="Split_barrel_FMN-bd"/>
</dbReference>
<evidence type="ECO:0000313" key="3">
    <source>
        <dbReference type="Proteomes" id="UP001652564"/>
    </source>
</evidence>
<dbReference type="InterPro" id="IPR024029">
    <property type="entry name" value="Pyridox_Oxase_FMN-dep"/>
</dbReference>
<dbReference type="Pfam" id="PF01243">
    <property type="entry name" value="PNPOx_N"/>
    <property type="match status" value="1"/>
</dbReference>
<comment type="caution">
    <text evidence="2">The sequence shown here is derived from an EMBL/GenBank/DDBJ whole genome shotgun (WGS) entry which is preliminary data.</text>
</comment>
<gene>
    <name evidence="2" type="ORF">OEZ71_17715</name>
</gene>
<dbReference type="EMBL" id="JAOWKZ010000004">
    <property type="protein sequence ID" value="MCV2874139.1"/>
    <property type="molecule type" value="Genomic_DNA"/>
</dbReference>
<dbReference type="SUPFAM" id="SSF50475">
    <property type="entry name" value="FMN-binding split barrel"/>
    <property type="match status" value="1"/>
</dbReference>
<evidence type="ECO:0000259" key="1">
    <source>
        <dbReference type="Pfam" id="PF01243"/>
    </source>
</evidence>
<organism evidence="2 3">
    <name type="scientific">Albidovulum litorale</name>
    <dbReference type="NCBI Taxonomy" id="2984134"/>
    <lineage>
        <taxon>Bacteria</taxon>
        <taxon>Pseudomonadati</taxon>
        <taxon>Pseudomonadota</taxon>
        <taxon>Alphaproteobacteria</taxon>
        <taxon>Rhodobacterales</taxon>
        <taxon>Paracoccaceae</taxon>
        <taxon>Albidovulum</taxon>
    </lineage>
</organism>
<dbReference type="Gene3D" id="2.30.110.10">
    <property type="entry name" value="Electron Transport, Fmn-binding Protein, Chain A"/>
    <property type="match status" value="1"/>
</dbReference>
<feature type="domain" description="Pyridoxamine 5'-phosphate oxidase N-terminal" evidence="1">
    <location>
        <begin position="36"/>
        <end position="134"/>
    </location>
</feature>
<proteinExistence type="predicted"/>
<dbReference type="PANTHER" id="PTHR42815">
    <property type="entry name" value="FAD-BINDING, PUTATIVE (AFU_ORTHOLOGUE AFUA_6G07600)-RELATED"/>
    <property type="match status" value="1"/>
</dbReference>
<accession>A0ABT2ZSY7</accession>
<dbReference type="PANTHER" id="PTHR42815:SF2">
    <property type="entry name" value="FAD-BINDING, PUTATIVE (AFU_ORTHOLOGUE AFUA_6G07600)-RELATED"/>
    <property type="match status" value="1"/>
</dbReference>
<dbReference type="Proteomes" id="UP001652564">
    <property type="component" value="Unassembled WGS sequence"/>
</dbReference>
<dbReference type="RefSeq" id="WP_263741388.1">
    <property type="nucleotide sequence ID" value="NZ_JAOWKZ010000004.1"/>
</dbReference>
<dbReference type="InterPro" id="IPR011576">
    <property type="entry name" value="Pyridox_Oxase_N"/>
</dbReference>
<reference evidence="2 3" key="1">
    <citation type="submission" date="2022-10" db="EMBL/GenBank/DDBJ databases">
        <title>Defluviimonas sp. nov., isolated from ocean surface sediments.</title>
        <authorList>
            <person name="He W."/>
            <person name="Wang L."/>
            <person name="Zhang D.-F."/>
        </authorList>
    </citation>
    <scope>NUCLEOTIDE SEQUENCE [LARGE SCALE GENOMIC DNA]</scope>
    <source>
        <strain evidence="2 3">WL0050</strain>
    </source>
</reference>
<protein>
    <submittedName>
        <fullName evidence="2">Pyridoxamine 5'-phosphate oxidase family protein</fullName>
    </submittedName>
</protein>
<sequence length="212" mass="23617">MAPYEPTDVITSVDEVRAVIPDEFASQTGKIIDHIDPLVRAWIERSPFVTIGTHDSHGRADVAPKGDPAGFVKVVDEKTLAIPDRPGNHRFDTFQNIIETGRIALMFMVPNRREVVRVNGSARIVRDLALRETMAINGRVPEFAILVGVEEAFYHCGKAVIRSGLWQPDKAVSVEGLPTYAEALIEHAKLDRSLNDMEAAMRGNEENRLYDE</sequence>